<evidence type="ECO:0000259" key="6">
    <source>
        <dbReference type="PROSITE" id="PS50850"/>
    </source>
</evidence>
<feature type="transmembrane region" description="Helical" evidence="5">
    <location>
        <begin position="487"/>
        <end position="508"/>
    </location>
</feature>
<dbReference type="EMBL" id="JAFIMR010000037">
    <property type="protein sequence ID" value="KAI1858247.1"/>
    <property type="molecule type" value="Genomic_DNA"/>
</dbReference>
<evidence type="ECO:0000256" key="1">
    <source>
        <dbReference type="ARBA" id="ARBA00004141"/>
    </source>
</evidence>
<evidence type="ECO:0000256" key="3">
    <source>
        <dbReference type="ARBA" id="ARBA00022989"/>
    </source>
</evidence>
<protein>
    <recommendedName>
        <fullName evidence="6">Major facilitator superfamily (MFS) profile domain-containing protein</fullName>
    </recommendedName>
</protein>
<dbReference type="AlphaFoldDB" id="A0A9P9WDF7"/>
<reference evidence="7" key="1">
    <citation type="submission" date="2021-03" db="EMBL/GenBank/DDBJ databases">
        <title>Revisited historic fungal species revealed as producer of novel bioactive compounds through whole genome sequencing and comparative genomics.</title>
        <authorList>
            <person name="Vignolle G.A."/>
            <person name="Hochenegger N."/>
            <person name="Mach R.L."/>
            <person name="Mach-Aigner A.R."/>
            <person name="Javad Rahimi M."/>
            <person name="Salim K.A."/>
            <person name="Chan C.M."/>
            <person name="Lim L.B.L."/>
            <person name="Cai F."/>
            <person name="Druzhinina I.S."/>
            <person name="U'Ren J.M."/>
            <person name="Derntl C."/>
        </authorList>
    </citation>
    <scope>NUCLEOTIDE SEQUENCE</scope>
    <source>
        <strain evidence="7">TUCIM 5799</strain>
    </source>
</reference>
<feature type="domain" description="Major facilitator superfamily (MFS) profile" evidence="6">
    <location>
        <begin position="74"/>
        <end position="512"/>
    </location>
</feature>
<evidence type="ECO:0000256" key="4">
    <source>
        <dbReference type="ARBA" id="ARBA00023136"/>
    </source>
</evidence>
<dbReference type="GO" id="GO:0016020">
    <property type="term" value="C:membrane"/>
    <property type="evidence" value="ECO:0007669"/>
    <property type="project" value="UniProtKB-SubCell"/>
</dbReference>
<proteinExistence type="predicted"/>
<sequence length="512" mass="56214">MTERSPKGQGMVDEARVPLLASPIAVPAIQTPLPAPSHCTHCSWPWTYVVLLCITLSLVSDTGDYLYTAPRIRLLESVACTQFYLQYDPSLVGRDGYVPETLCKVDPVQNELASVMGWQLFFDSIPAILLPLPFGYLADRFGRKWILVLSMVGFMLTWVSTLSIVGVFHWPLRYVWLSSLFNLIGGGSPIGTTMLTTIVADVVPPELRSTVFFYRFCADMIAEFLVSPITSVLMRRNIWNPLLAAIGFQACAIAVALILPETLPDATSEQEGTIPDEDSLASSPIAETDDERLLDMKSLNWLQRIKKSYGFVLRDAAVAALVLTFLFSKFGRSANTVLLQYASKRYGWDLAEAGLLLSLRAGVNLILYTIILPFIINFILSNKSAAYKDLLIGQASVVFMALGGLILFASWSAPLMITGLIVYTLGTGFPPVARSLVTYLVESHHESRTSDIGRLYALISVMEGVGTLLAGPGMAWAFRWGMSLGPAWLGIPFGFSSILFALIAVIVFRVKV</sequence>
<feature type="transmembrane region" description="Helical" evidence="5">
    <location>
        <begin position="453"/>
        <end position="475"/>
    </location>
</feature>
<dbReference type="Proteomes" id="UP000829685">
    <property type="component" value="Unassembled WGS sequence"/>
</dbReference>
<organism evidence="7 8">
    <name type="scientific">Neoarthrinium moseri</name>
    <dbReference type="NCBI Taxonomy" id="1658444"/>
    <lineage>
        <taxon>Eukaryota</taxon>
        <taxon>Fungi</taxon>
        <taxon>Dikarya</taxon>
        <taxon>Ascomycota</taxon>
        <taxon>Pezizomycotina</taxon>
        <taxon>Sordariomycetes</taxon>
        <taxon>Xylariomycetidae</taxon>
        <taxon>Amphisphaeriales</taxon>
        <taxon>Apiosporaceae</taxon>
        <taxon>Neoarthrinium</taxon>
    </lineage>
</organism>
<dbReference type="SUPFAM" id="SSF103473">
    <property type="entry name" value="MFS general substrate transporter"/>
    <property type="match status" value="1"/>
</dbReference>
<comment type="subcellular location">
    <subcellularLocation>
        <location evidence="1">Membrane</location>
        <topology evidence="1">Multi-pass membrane protein</topology>
    </subcellularLocation>
</comment>
<keyword evidence="4 5" id="KW-0472">Membrane</keyword>
<dbReference type="InterPro" id="IPR036259">
    <property type="entry name" value="MFS_trans_sf"/>
</dbReference>
<dbReference type="GO" id="GO:0022857">
    <property type="term" value="F:transmembrane transporter activity"/>
    <property type="evidence" value="ECO:0007669"/>
    <property type="project" value="InterPro"/>
</dbReference>
<accession>A0A9P9WDF7</accession>
<comment type="caution">
    <text evidence="7">The sequence shown here is derived from an EMBL/GenBank/DDBJ whole genome shotgun (WGS) entry which is preliminary data.</text>
</comment>
<evidence type="ECO:0000313" key="7">
    <source>
        <dbReference type="EMBL" id="KAI1858247.1"/>
    </source>
</evidence>
<feature type="transmembrane region" description="Helical" evidence="5">
    <location>
        <begin position="174"/>
        <end position="200"/>
    </location>
</feature>
<evidence type="ECO:0000256" key="5">
    <source>
        <dbReference type="SAM" id="Phobius"/>
    </source>
</evidence>
<dbReference type="InterPro" id="IPR011701">
    <property type="entry name" value="MFS"/>
</dbReference>
<feature type="transmembrane region" description="Helical" evidence="5">
    <location>
        <begin position="350"/>
        <end position="379"/>
    </location>
</feature>
<keyword evidence="2 5" id="KW-0812">Transmembrane</keyword>
<name>A0A9P9WDF7_9PEZI</name>
<keyword evidence="3 5" id="KW-1133">Transmembrane helix</keyword>
<evidence type="ECO:0000256" key="2">
    <source>
        <dbReference type="ARBA" id="ARBA00022692"/>
    </source>
</evidence>
<feature type="transmembrane region" description="Helical" evidence="5">
    <location>
        <begin position="311"/>
        <end position="330"/>
    </location>
</feature>
<evidence type="ECO:0000313" key="8">
    <source>
        <dbReference type="Proteomes" id="UP000829685"/>
    </source>
</evidence>
<keyword evidence="8" id="KW-1185">Reference proteome</keyword>
<feature type="transmembrane region" description="Helical" evidence="5">
    <location>
        <begin position="212"/>
        <end position="232"/>
    </location>
</feature>
<dbReference type="Pfam" id="PF07690">
    <property type="entry name" value="MFS_1"/>
    <property type="match status" value="1"/>
</dbReference>
<feature type="transmembrane region" description="Helical" evidence="5">
    <location>
        <begin position="145"/>
        <end position="168"/>
    </location>
</feature>
<gene>
    <name evidence="7" type="ORF">JX265_010915</name>
</gene>
<dbReference type="InterPro" id="IPR020846">
    <property type="entry name" value="MFS_dom"/>
</dbReference>
<feature type="transmembrane region" description="Helical" evidence="5">
    <location>
        <begin position="391"/>
        <end position="411"/>
    </location>
</feature>
<dbReference type="Gene3D" id="1.20.1250.20">
    <property type="entry name" value="MFS general substrate transporter like domains"/>
    <property type="match status" value="1"/>
</dbReference>
<dbReference type="PANTHER" id="PTHR23507">
    <property type="entry name" value="ZGC:174356"/>
    <property type="match status" value="1"/>
</dbReference>
<dbReference type="PROSITE" id="PS50850">
    <property type="entry name" value="MFS"/>
    <property type="match status" value="1"/>
</dbReference>
<feature type="transmembrane region" description="Helical" evidence="5">
    <location>
        <begin position="238"/>
        <end position="259"/>
    </location>
</feature>
<dbReference type="PANTHER" id="PTHR23507:SF1">
    <property type="entry name" value="FI18259P1-RELATED"/>
    <property type="match status" value="1"/>
</dbReference>